<dbReference type="InterPro" id="IPR058193">
    <property type="entry name" value="VanY/YodJ_core_dom"/>
</dbReference>
<evidence type="ECO:0000256" key="1">
    <source>
        <dbReference type="SAM" id="MobiDB-lite"/>
    </source>
</evidence>
<reference evidence="4 5" key="1">
    <citation type="submission" date="2015-09" db="EMBL/GenBank/DDBJ databases">
        <title>Genome sequencing project for genomic taxonomy and phylogenomics of Bacillus-like bacteria.</title>
        <authorList>
            <person name="Liu B."/>
            <person name="Wang J."/>
            <person name="Zhu Y."/>
            <person name="Liu G."/>
            <person name="Chen Q."/>
            <person name="Chen Z."/>
            <person name="Lan J."/>
            <person name="Che J."/>
            <person name="Ge C."/>
            <person name="Shi H."/>
            <person name="Pan Z."/>
            <person name="Liu X."/>
        </authorList>
    </citation>
    <scope>NUCLEOTIDE SEQUENCE [LARGE SCALE GENOMIC DNA]</scope>
    <source>
        <strain evidence="4 5">LMG 18435</strain>
    </source>
</reference>
<dbReference type="Proteomes" id="UP000051888">
    <property type="component" value="Unassembled WGS sequence"/>
</dbReference>
<organism evidence="4 5">
    <name type="scientific">Heyndrickxia shackletonii</name>
    <dbReference type="NCBI Taxonomy" id="157838"/>
    <lineage>
        <taxon>Bacteria</taxon>
        <taxon>Bacillati</taxon>
        <taxon>Bacillota</taxon>
        <taxon>Bacilli</taxon>
        <taxon>Bacillales</taxon>
        <taxon>Bacillaceae</taxon>
        <taxon>Heyndrickxia</taxon>
    </lineage>
</organism>
<feature type="signal peptide" evidence="2">
    <location>
        <begin position="1"/>
        <end position="24"/>
    </location>
</feature>
<evidence type="ECO:0000313" key="4">
    <source>
        <dbReference type="EMBL" id="KQL54147.1"/>
    </source>
</evidence>
<dbReference type="Gene3D" id="3.30.1380.10">
    <property type="match status" value="1"/>
</dbReference>
<dbReference type="AlphaFoldDB" id="A0A0Q3WY23"/>
<feature type="chain" id="PRO_5006209368" description="D-alanyl-D-alanine carboxypeptidase-like core domain-containing protein" evidence="2">
    <location>
        <begin position="25"/>
        <end position="268"/>
    </location>
</feature>
<protein>
    <recommendedName>
        <fullName evidence="3">D-alanyl-D-alanine carboxypeptidase-like core domain-containing protein</fullName>
    </recommendedName>
</protein>
<dbReference type="PATRIC" id="fig|157838.3.peg.2642"/>
<gene>
    <name evidence="4" type="ORF">AN964_12000</name>
</gene>
<dbReference type="Pfam" id="PF02557">
    <property type="entry name" value="VanY"/>
    <property type="match status" value="1"/>
</dbReference>
<evidence type="ECO:0000259" key="3">
    <source>
        <dbReference type="Pfam" id="PF02557"/>
    </source>
</evidence>
<dbReference type="InterPro" id="IPR052179">
    <property type="entry name" value="DD-CPase-like"/>
</dbReference>
<evidence type="ECO:0000256" key="2">
    <source>
        <dbReference type="SAM" id="SignalP"/>
    </source>
</evidence>
<dbReference type="InterPro" id="IPR003709">
    <property type="entry name" value="VanY-like_core_dom"/>
</dbReference>
<dbReference type="STRING" id="157838.AN964_12000"/>
<dbReference type="OrthoDB" id="9792074at2"/>
<dbReference type="CDD" id="cd14852">
    <property type="entry name" value="LD-carboxypeptidase"/>
    <property type="match status" value="1"/>
</dbReference>
<dbReference type="PANTHER" id="PTHR34385:SF1">
    <property type="entry name" value="PEPTIDOGLYCAN L-ALANYL-D-GLUTAMATE ENDOPEPTIDASE CWLK"/>
    <property type="match status" value="1"/>
</dbReference>
<dbReference type="EMBL" id="LJJC01000004">
    <property type="protein sequence ID" value="KQL54147.1"/>
    <property type="molecule type" value="Genomic_DNA"/>
</dbReference>
<feature type="compositionally biased region" description="Polar residues" evidence="1">
    <location>
        <begin position="43"/>
        <end position="54"/>
    </location>
</feature>
<proteinExistence type="predicted"/>
<feature type="region of interest" description="Disordered" evidence="1">
    <location>
        <begin position="31"/>
        <end position="54"/>
    </location>
</feature>
<dbReference type="InterPro" id="IPR009045">
    <property type="entry name" value="Zn_M74/Hedgehog-like"/>
</dbReference>
<dbReference type="PANTHER" id="PTHR34385">
    <property type="entry name" value="D-ALANYL-D-ALANINE CARBOXYPEPTIDASE"/>
    <property type="match status" value="1"/>
</dbReference>
<feature type="domain" description="D-alanyl-D-alanine carboxypeptidase-like core" evidence="3">
    <location>
        <begin position="112"/>
        <end position="240"/>
    </location>
</feature>
<keyword evidence="2" id="KW-0732">Signal</keyword>
<sequence>MIKKIVTMVLFTLILIISGCSGNAQNKQQKQLTDNIGKKEQPSHSNESQLETPTIKVDTNATQSEPGLLTVADPESITVLVDKKYAFPQGYEPKDLVYPNVPFIFNEKIEKRMMRAEAAKYLEKMFHAANEQNIPLAGVSAYRSYQTQTTIFNNYVKKDGIEKAKTYSAVPGTSEHQSGLTIDVSGLDGSCAAEDCFANTKEATWLKNNAHNYGFIIRYPKNKEKITGYQYEPWHIRYVGVNLATELFKQDLTLEEYYHVAPVNSDGK</sequence>
<dbReference type="GO" id="GO:0006508">
    <property type="term" value="P:proteolysis"/>
    <property type="evidence" value="ECO:0007669"/>
    <property type="project" value="InterPro"/>
</dbReference>
<dbReference type="GO" id="GO:0008233">
    <property type="term" value="F:peptidase activity"/>
    <property type="evidence" value="ECO:0007669"/>
    <property type="project" value="InterPro"/>
</dbReference>
<keyword evidence="5" id="KW-1185">Reference proteome</keyword>
<name>A0A0Q3WY23_9BACI</name>
<dbReference type="RefSeq" id="WP_055739903.1">
    <property type="nucleotide sequence ID" value="NZ_JAAIWL010000009.1"/>
</dbReference>
<dbReference type="PROSITE" id="PS51257">
    <property type="entry name" value="PROKAR_LIPOPROTEIN"/>
    <property type="match status" value="1"/>
</dbReference>
<evidence type="ECO:0000313" key="5">
    <source>
        <dbReference type="Proteomes" id="UP000051888"/>
    </source>
</evidence>
<comment type="caution">
    <text evidence="4">The sequence shown here is derived from an EMBL/GenBank/DDBJ whole genome shotgun (WGS) entry which is preliminary data.</text>
</comment>
<accession>A0A0Q3WY23</accession>
<dbReference type="SUPFAM" id="SSF55166">
    <property type="entry name" value="Hedgehog/DD-peptidase"/>
    <property type="match status" value="1"/>
</dbReference>